<dbReference type="Gene3D" id="1.10.150.130">
    <property type="match status" value="1"/>
</dbReference>
<evidence type="ECO:0000256" key="1">
    <source>
        <dbReference type="ARBA" id="ARBA00023125"/>
    </source>
</evidence>
<feature type="compositionally biased region" description="Basic and acidic residues" evidence="3">
    <location>
        <begin position="1033"/>
        <end position="1047"/>
    </location>
</feature>
<dbReference type="PANTHER" id="PTHR34605:SF4">
    <property type="entry name" value="DNA ADENINE METHYLTRANSFERASE"/>
    <property type="match status" value="1"/>
</dbReference>
<dbReference type="InterPro" id="IPR011010">
    <property type="entry name" value="DNA_brk_join_enz"/>
</dbReference>
<accession>A0A812YP25</accession>
<dbReference type="GO" id="GO:0015074">
    <property type="term" value="P:DNA integration"/>
    <property type="evidence" value="ECO:0007669"/>
    <property type="project" value="InterPro"/>
</dbReference>
<proteinExistence type="predicted"/>
<protein>
    <recommendedName>
        <fullName evidence="6">Tyr recombinase domain-containing protein</fullName>
    </recommendedName>
</protein>
<feature type="region of interest" description="Disordered" evidence="3">
    <location>
        <begin position="1"/>
        <end position="22"/>
    </location>
</feature>
<dbReference type="Proteomes" id="UP000601435">
    <property type="component" value="Unassembled WGS sequence"/>
</dbReference>
<feature type="region of interest" description="Disordered" evidence="3">
    <location>
        <begin position="663"/>
        <end position="741"/>
    </location>
</feature>
<feature type="compositionally biased region" description="Basic residues" evidence="3">
    <location>
        <begin position="717"/>
        <end position="731"/>
    </location>
</feature>
<feature type="compositionally biased region" description="Basic and acidic residues" evidence="3">
    <location>
        <begin position="9"/>
        <end position="18"/>
    </location>
</feature>
<reference evidence="4" key="1">
    <citation type="submission" date="2021-02" db="EMBL/GenBank/DDBJ databases">
        <authorList>
            <person name="Dougan E. K."/>
            <person name="Rhodes N."/>
            <person name="Thang M."/>
            <person name="Chan C."/>
        </authorList>
    </citation>
    <scope>NUCLEOTIDE SEQUENCE</scope>
</reference>
<feature type="compositionally biased region" description="Basic and acidic residues" evidence="3">
    <location>
        <begin position="968"/>
        <end position="978"/>
    </location>
</feature>
<name>A0A812YP25_9DINO</name>
<dbReference type="InterPro" id="IPR010998">
    <property type="entry name" value="Integrase_recombinase_N"/>
</dbReference>
<dbReference type="InterPro" id="IPR013762">
    <property type="entry name" value="Integrase-like_cat_sf"/>
</dbReference>
<dbReference type="EMBL" id="CAJNJA010043008">
    <property type="protein sequence ID" value="CAE7789479.1"/>
    <property type="molecule type" value="Genomic_DNA"/>
</dbReference>
<sequence>GWQAAGQTLRREWEKRPGADNFEGLRGADLEGLVPPPLLKEALPHPSLQGHVEEAGEQIWKDHPPALQPRHSDHSELARLILWWATRFPGVPVRLAKKDTAEAFKWICLGASDVRFFAADLPGGEFGVDRDITAIYRVLTFGWRGAPGHYMTFAWVIKTAFESLAPPEPHVNDATPFFTMILMDDSVLVEPDVGLRPAVAAETLETLTRTALGEKAINEEKDWEEGRFESSKIIWGLLYDSDLLTRSLPEPKLLKAAHLLNLPDFSYGHRAVDLSLVQELRGNQQFWLSAMPVLSGLLGATNALLGPPDGVGKAVPRGFTPVARERAWVRFWEAVEVQRYLIGVREEWSTTFTHPMVSAMSLQELLAMPKFRRSVVWASGDATLDRVAAVDWTSGHAFSLPVDVFRRPLLEFVQGALITSPEAREGAEELAFEPSPDEDLIVSVTELLAVVALAAARGPEWKGRLVAYAGDNQTVALGAEVSVHEPGPCADAGLLQQELVRGALRARTKALWVDSLTQEPLQRIAQTSSAASVGALWGRGQQWLKTFEGGWHYKGLKLEDGKRQLLWDPKRPLPALHAKSWVAEGLGLAGPLPGCSWDETAKAGLKEPALALAEAATVWVARVLTAPGTSLQPVESVRAGVCALTWDAHTRERLFGWVDKRRADRAEGDQPPTGRGTLGPSAKQAEREASELMTSWTDRTGYRPVPDRLAGGPPKGKGGKKGSGKKGKSKDRRFEPLSRLGVDERQLRTAVTNNTKARISWYDAGGEGDHMIAAWSGHTIPDVTGPGWRVPEDPECHQRRWRNDLEVKVTIDPRAASRNGCTFRRTGNGLYLSHEIVPASCILDYGPWDNLVGGVDRRTAAASTGDTAGLWPPTEPASFQDEVAEVANRLAQVSLHDQEYLVVDAETLDTQAADRAKVTKDLEEGNCELDEEDLAVVQAEPGEEDLDEPMKEAPTEGPEARSAPGARTEGEKEGVRRDQPTVVSLQTGDSDVEEAARDWGPTLNLRTSQLVLCSDLRPAKDFFFRPRPPSETLGKETLPRAEEEAATGREVNASGTEKAETLERLRQLAEGRRASRQGLEEAARQERARVAQAAEEEERCTESCLTLHAGMLLLCLLALLAVGAVARKGRSPASISPETERLRRAGASVRFEDSGPIARQLHPDSKELRVAHLQGGGECKAETLHLLLARLAETTQKSYLSQWRWWELFCARRGTSPWRRVATYSASEEDLFVQYVVHCGVNSDKAPGTVKGRLAAIRAFHITSGLPDPFAQLPRVALVVAGLKKRYGTKERRRPVTPEMLRWLYTHLHGGTLDQAEAALQWGALCLAFFFLLRASEYLDTGYHSPLRGLRGKDLRLTRGGKPCSLRDFEEADELTVFIRGSKTDVYNRGEYRNHYKTGLLLCPVKAAAQLFRAFPLCFAGGPEEEELLFRDTEGKPLPRTLVSTLIRKAAEALGEPEGALGTHSLRFGGASALWAAFGDAALVKRWGRWTSESFQTYIWDARATSKDVAKKMALTDLTPR</sequence>
<keyword evidence="5" id="KW-1185">Reference proteome</keyword>
<feature type="non-terminal residue" evidence="4">
    <location>
        <position position="1521"/>
    </location>
</feature>
<dbReference type="GO" id="GO:0006310">
    <property type="term" value="P:DNA recombination"/>
    <property type="evidence" value="ECO:0007669"/>
    <property type="project" value="UniProtKB-KW"/>
</dbReference>
<organism evidence="4 5">
    <name type="scientific">Symbiodinium necroappetens</name>
    <dbReference type="NCBI Taxonomy" id="1628268"/>
    <lineage>
        <taxon>Eukaryota</taxon>
        <taxon>Sar</taxon>
        <taxon>Alveolata</taxon>
        <taxon>Dinophyceae</taxon>
        <taxon>Suessiales</taxon>
        <taxon>Symbiodiniaceae</taxon>
        <taxon>Symbiodinium</taxon>
    </lineage>
</organism>
<dbReference type="PANTHER" id="PTHR34605">
    <property type="entry name" value="PHAGE_INTEGRASE DOMAIN-CONTAINING PROTEIN"/>
    <property type="match status" value="1"/>
</dbReference>
<dbReference type="OrthoDB" id="419694at2759"/>
<dbReference type="SUPFAM" id="SSF56349">
    <property type="entry name" value="DNA breaking-rejoining enzymes"/>
    <property type="match status" value="1"/>
</dbReference>
<feature type="region of interest" description="Disordered" evidence="3">
    <location>
        <begin position="1023"/>
        <end position="1060"/>
    </location>
</feature>
<dbReference type="SUPFAM" id="SSF47823">
    <property type="entry name" value="lambda integrase-like, N-terminal domain"/>
    <property type="match status" value="1"/>
</dbReference>
<feature type="region of interest" description="Disordered" evidence="3">
    <location>
        <begin position="941"/>
        <end position="978"/>
    </location>
</feature>
<keyword evidence="2" id="KW-0233">DNA recombination</keyword>
<feature type="compositionally biased region" description="Basic and acidic residues" evidence="3">
    <location>
        <begin position="732"/>
        <end position="741"/>
    </location>
</feature>
<dbReference type="GO" id="GO:0003677">
    <property type="term" value="F:DNA binding"/>
    <property type="evidence" value="ECO:0007669"/>
    <property type="project" value="UniProtKB-KW"/>
</dbReference>
<keyword evidence="1" id="KW-0238">DNA-binding</keyword>
<evidence type="ECO:0008006" key="6">
    <source>
        <dbReference type="Google" id="ProtNLM"/>
    </source>
</evidence>
<dbReference type="InterPro" id="IPR052925">
    <property type="entry name" value="Phage_Integrase-like_Recomb"/>
</dbReference>
<dbReference type="SUPFAM" id="SSF56399">
    <property type="entry name" value="ADP-ribosylation"/>
    <property type="match status" value="1"/>
</dbReference>
<evidence type="ECO:0000313" key="5">
    <source>
        <dbReference type="Proteomes" id="UP000601435"/>
    </source>
</evidence>
<evidence type="ECO:0000256" key="3">
    <source>
        <dbReference type="SAM" id="MobiDB-lite"/>
    </source>
</evidence>
<dbReference type="Gene3D" id="1.10.443.10">
    <property type="entry name" value="Intergrase catalytic core"/>
    <property type="match status" value="1"/>
</dbReference>
<evidence type="ECO:0000313" key="4">
    <source>
        <dbReference type="EMBL" id="CAE7789479.1"/>
    </source>
</evidence>
<gene>
    <name evidence="4" type="ORF">SNEC2469_LOCUS23186</name>
</gene>
<evidence type="ECO:0000256" key="2">
    <source>
        <dbReference type="ARBA" id="ARBA00023172"/>
    </source>
</evidence>
<comment type="caution">
    <text evidence="4">The sequence shown here is derived from an EMBL/GenBank/DDBJ whole genome shotgun (WGS) entry which is preliminary data.</text>
</comment>